<dbReference type="InterPro" id="IPR000182">
    <property type="entry name" value="GNAT_dom"/>
</dbReference>
<dbReference type="SUPFAM" id="SSF55729">
    <property type="entry name" value="Acyl-CoA N-acyltransferases (Nat)"/>
    <property type="match status" value="1"/>
</dbReference>
<dbReference type="Gene3D" id="3.10.310.10">
    <property type="entry name" value="Diaminopimelate Epimerase, Chain A, domain 1"/>
    <property type="match status" value="2"/>
</dbReference>
<reference evidence="3" key="1">
    <citation type="journal article" date="2006" name="Science">
        <title>Phytophthora genome sequences uncover evolutionary origins and mechanisms of pathogenesis.</title>
        <authorList>
            <person name="Tyler B.M."/>
            <person name="Tripathy S."/>
            <person name="Zhang X."/>
            <person name="Dehal P."/>
            <person name="Jiang R.H."/>
            <person name="Aerts A."/>
            <person name="Arredondo F.D."/>
            <person name="Baxter L."/>
            <person name="Bensasson D."/>
            <person name="Beynon J.L."/>
            <person name="Chapman J."/>
            <person name="Damasceno C.M."/>
            <person name="Dorrance A.E."/>
            <person name="Dou D."/>
            <person name="Dickerman A.W."/>
            <person name="Dubchak I.L."/>
            <person name="Garbelotto M."/>
            <person name="Gijzen M."/>
            <person name="Gordon S.G."/>
            <person name="Govers F."/>
            <person name="Grunwald N.J."/>
            <person name="Huang W."/>
            <person name="Ivors K.L."/>
            <person name="Jones R.W."/>
            <person name="Kamoun S."/>
            <person name="Krampis K."/>
            <person name="Lamour K.H."/>
            <person name="Lee M.K."/>
            <person name="McDonald W.H."/>
            <person name="Medina M."/>
            <person name="Meijer H.J."/>
            <person name="Nordberg E.K."/>
            <person name="Maclean D.J."/>
            <person name="Ospina-Giraldo M.D."/>
            <person name="Morris P.F."/>
            <person name="Phuntumart V."/>
            <person name="Putnam N.H."/>
            <person name="Rash S."/>
            <person name="Rose J.K."/>
            <person name="Sakihama Y."/>
            <person name="Salamov A.A."/>
            <person name="Savidor A."/>
            <person name="Scheuring C.F."/>
            <person name="Smith B.M."/>
            <person name="Sobral B.W."/>
            <person name="Terry A."/>
            <person name="Torto-Alalibo T.A."/>
            <person name="Win J."/>
            <person name="Xu Z."/>
            <person name="Zhang H."/>
            <person name="Grigoriev I.V."/>
            <person name="Rokhsar D.S."/>
            <person name="Boore J.L."/>
        </authorList>
    </citation>
    <scope>NUCLEOTIDE SEQUENCE [LARGE SCALE GENOMIC DNA]</scope>
    <source>
        <strain evidence="3">Pr102</strain>
    </source>
</reference>
<dbReference type="VEuPathDB" id="FungiDB:KRP23_4727"/>
<reference evidence="2" key="2">
    <citation type="submission" date="2015-06" db="UniProtKB">
        <authorList>
            <consortium name="EnsemblProtists"/>
        </authorList>
    </citation>
    <scope>IDENTIFICATION</scope>
    <source>
        <strain evidence="2">Pr102</strain>
    </source>
</reference>
<dbReference type="InParanoid" id="H3GUU7"/>
<dbReference type="InterPro" id="IPR023393">
    <property type="entry name" value="START-like_dom_sf"/>
</dbReference>
<dbReference type="InterPro" id="IPR052727">
    <property type="entry name" value="Rab4/Rab5_effector"/>
</dbReference>
<dbReference type="EnsemblProtists" id="Phyra81034">
    <property type="protein sequence ID" value="Phyra81034"/>
    <property type="gene ID" value="Phyra81034"/>
</dbReference>
<dbReference type="AlphaFoldDB" id="H3GUU7"/>
<evidence type="ECO:0000259" key="1">
    <source>
        <dbReference type="PROSITE" id="PS51186"/>
    </source>
</evidence>
<dbReference type="GO" id="GO:0016747">
    <property type="term" value="F:acyltransferase activity, transferring groups other than amino-acyl groups"/>
    <property type="evidence" value="ECO:0007669"/>
    <property type="project" value="InterPro"/>
</dbReference>
<keyword evidence="3" id="KW-1185">Reference proteome</keyword>
<evidence type="ECO:0000313" key="3">
    <source>
        <dbReference type="Proteomes" id="UP000005238"/>
    </source>
</evidence>
<dbReference type="STRING" id="164328.H3GUU7"/>
<dbReference type="PANTHER" id="PTHR13510:SF44">
    <property type="entry name" value="RABENOSYN-5"/>
    <property type="match status" value="1"/>
</dbReference>
<dbReference type="EMBL" id="DS566052">
    <property type="status" value="NOT_ANNOTATED_CDS"/>
    <property type="molecule type" value="Genomic_DNA"/>
</dbReference>
<dbReference type="InterPro" id="IPR016181">
    <property type="entry name" value="Acyl_CoA_acyltransferase"/>
</dbReference>
<sequence>MKTSNLLRLAQLTQEDDILRVAALEAASYPADEAASDSGIRFRQKSAGAFFWAAYLPTDKEQEILVGFVNGTLTARQELDDESMSQHDPHGSLLCIHSVVVDPAFRRRGLAAQMLKRYVRIMCEQQPQVKRIMMIAKAYLVKFYVDCGFAVTRLSPVVHGQDPWLELELNCETARLPPVIQVDAFSSETFQGNPAAVVLLTPTVYHKPEASEWMQRVALENNLSETAYTALRERTTTTPDEVVEYDLRWFTPAAEVKLCGHATLSTAFTLHDAGLVATSQTIHFHTLSGVLVCRFEVEADTQKLLVLMDFPEQPAESAGPSVVLSEVAKALGISSDAIVDVKRATTDLLVRVTPEAFAALQPDFVELAKTDVRGFVVTAEMKDNALGVDIQSRFFGPRVGVNEDPVTGSAHCALGPYWAPLLKKTTIKAQQFTPVRGGFITLDLVAAGPGRVLLKGEGVIVLRVNPFGELTLTDEDRAQLVKIADALVLAKFEEYEEHLNNEKRVDLKRWKKITSSGTTTQYLERKNSNPDSKLPALLMTGPLPGTLDENMFGLVSPTIEAMRIKSSYLDDFSAAAVLATVKEPTLEEPFRSVVVKWMEIDIPGALIGLVRNRDYVYVESSGILHLKNGERVGYHLFHSVDFKQAHELPSRVRGNMSFVGIFHQEGPDRTDCRGTGIMDPGGDLIRVMAIMGMVQATMAGLKYSYCGQMKKLAWLLEQRHAQTKERGAPVTEPVCVTCCKQTKTSKFGKFGKSSSKCKLCFGALCGTCKIAKKLSFITPDLGLAQRKVIFCVKCLVEATSMDTLEAARQQFVYKKPVQPSVYGSSVASDTVFVTSLAMLIEITDALIMAKFEEYEEHLNIGKKVDLKRWKKFAKSGPTTSYLERKASSPNSKLPQLLMVGPLPGSLDENMFGIVNPTIEAMRIKSSYLSDFNAAAVLATVVEPTVDEPFRSVVVKWMEIDIPLASIGLVRNRDYVYVESTGILHLKNGERVGYHLFHSVDFHQAHELPSRVRGNMSFCGIFHQEAPDRTDCRGTGIMDPGGDMIRAMAVMGMVQATMAGLKYSYCGQMKKLAWLLEQRQVEAREKGTPAFKPFCVTCMKGVKQSKISGPVHTCKLCFGAVCNSCKISKKLSFIAPDLTLAQRKVTFCVKCMIDATRMDTQEAAREQFVYKKSVTPAMYGISVVSDMSTCSESTMTTRTGYSGSTN</sequence>
<evidence type="ECO:0000313" key="2">
    <source>
        <dbReference type="EnsemblProtists" id="Phyra81034"/>
    </source>
</evidence>
<dbReference type="CDD" id="cd04301">
    <property type="entry name" value="NAT_SF"/>
    <property type="match status" value="1"/>
</dbReference>
<accession>H3GUU7</accession>
<dbReference type="HOGENOM" id="CLU_267423_0_0_1"/>
<dbReference type="Pfam" id="PF02567">
    <property type="entry name" value="PhzC-PhzF"/>
    <property type="match status" value="1"/>
</dbReference>
<proteinExistence type="predicted"/>
<dbReference type="InterPro" id="IPR003719">
    <property type="entry name" value="Phenazine_PhzF-like"/>
</dbReference>
<dbReference type="VEuPathDB" id="FungiDB:KRP22_10477"/>
<dbReference type="SUPFAM" id="SSF54506">
    <property type="entry name" value="Diaminopimelate epimerase-like"/>
    <property type="match status" value="1"/>
</dbReference>
<dbReference type="VEuPathDB" id="FungiDB:KRP22_2054"/>
<feature type="domain" description="N-acetyltransferase" evidence="1">
    <location>
        <begin position="7"/>
        <end position="172"/>
    </location>
</feature>
<dbReference type="Proteomes" id="UP000005238">
    <property type="component" value="Unassembled WGS sequence"/>
</dbReference>
<dbReference type="eggNOG" id="KOG3033">
    <property type="taxonomic scope" value="Eukaryota"/>
</dbReference>
<dbReference type="eggNOG" id="KOG4144">
    <property type="taxonomic scope" value="Eukaryota"/>
</dbReference>
<dbReference type="SUPFAM" id="SSF55961">
    <property type="entry name" value="Bet v1-like"/>
    <property type="match status" value="2"/>
</dbReference>
<organism evidence="2 3">
    <name type="scientific">Phytophthora ramorum</name>
    <name type="common">Sudden oak death agent</name>
    <dbReference type="NCBI Taxonomy" id="164328"/>
    <lineage>
        <taxon>Eukaryota</taxon>
        <taxon>Sar</taxon>
        <taxon>Stramenopiles</taxon>
        <taxon>Oomycota</taxon>
        <taxon>Peronosporomycetes</taxon>
        <taxon>Peronosporales</taxon>
        <taxon>Peronosporaceae</taxon>
        <taxon>Phytophthora</taxon>
    </lineage>
</organism>
<dbReference type="NCBIfam" id="TIGR00654">
    <property type="entry name" value="PhzF_family"/>
    <property type="match status" value="1"/>
</dbReference>
<protein>
    <recommendedName>
        <fullName evidence="1">N-acetyltransferase domain-containing protein</fullName>
    </recommendedName>
</protein>
<dbReference type="Pfam" id="PF13673">
    <property type="entry name" value="Acetyltransf_10"/>
    <property type="match status" value="1"/>
</dbReference>
<dbReference type="PROSITE" id="PS51186">
    <property type="entry name" value="GNAT"/>
    <property type="match status" value="1"/>
</dbReference>
<name>H3GUU7_PHYRM</name>
<dbReference type="VEuPathDB" id="FungiDB:KRP23_196"/>
<dbReference type="Gene3D" id="3.40.630.30">
    <property type="match status" value="1"/>
</dbReference>
<dbReference type="PANTHER" id="PTHR13510">
    <property type="entry name" value="FYVE-FINGER-CONTAINING RAB5 EFFECTOR PROTEIN RABENOSYN-5-RELATED"/>
    <property type="match status" value="1"/>
</dbReference>
<dbReference type="Gene3D" id="3.30.530.20">
    <property type="match status" value="2"/>
</dbReference>